<dbReference type="AlphaFoldDB" id="A0A1H1D6W8"/>
<dbReference type="EMBL" id="FNKH01000002">
    <property type="protein sequence ID" value="SDQ71586.1"/>
    <property type="molecule type" value="Genomic_DNA"/>
</dbReference>
<dbReference type="InterPro" id="IPR036188">
    <property type="entry name" value="FAD/NAD-bd_sf"/>
</dbReference>
<dbReference type="OrthoDB" id="9782160at2"/>
<dbReference type="Proteomes" id="UP000181917">
    <property type="component" value="Unassembled WGS sequence"/>
</dbReference>
<feature type="domain" description="FAD-binding" evidence="3">
    <location>
        <begin position="9"/>
        <end position="344"/>
    </location>
</feature>
<evidence type="ECO:0000256" key="1">
    <source>
        <dbReference type="ARBA" id="ARBA00023002"/>
    </source>
</evidence>
<dbReference type="GO" id="GO:0004497">
    <property type="term" value="F:monooxygenase activity"/>
    <property type="evidence" value="ECO:0007669"/>
    <property type="project" value="UniProtKB-KW"/>
</dbReference>
<evidence type="ECO:0000256" key="2">
    <source>
        <dbReference type="ARBA" id="ARBA00023033"/>
    </source>
</evidence>
<dbReference type="Gene3D" id="3.50.50.60">
    <property type="entry name" value="FAD/NAD(P)-binding domain"/>
    <property type="match status" value="1"/>
</dbReference>
<dbReference type="InterPro" id="IPR050493">
    <property type="entry name" value="FAD-dep_Monooxygenase_BioMet"/>
</dbReference>
<keyword evidence="5" id="KW-1185">Reference proteome</keyword>
<dbReference type="STRING" id="37928.SAMN04489742_2264"/>
<dbReference type="KEGG" id="acry:AC20117_06085"/>
<dbReference type="GO" id="GO:0071949">
    <property type="term" value="F:FAD binding"/>
    <property type="evidence" value="ECO:0007669"/>
    <property type="project" value="InterPro"/>
</dbReference>
<protein>
    <submittedName>
        <fullName evidence="4">Salicylate hydroxylase</fullName>
    </submittedName>
</protein>
<proteinExistence type="predicted"/>
<accession>A0A1H1D6W8</accession>
<dbReference type="PANTHER" id="PTHR13789:SF309">
    <property type="entry name" value="PUTATIVE (AFU_ORTHOLOGUE AFUA_6G14510)-RELATED"/>
    <property type="match status" value="1"/>
</dbReference>
<evidence type="ECO:0000313" key="4">
    <source>
        <dbReference type="EMBL" id="SDQ71586.1"/>
    </source>
</evidence>
<dbReference type="PRINTS" id="PR00420">
    <property type="entry name" value="RNGMNOXGNASE"/>
</dbReference>
<reference evidence="4 5" key="1">
    <citation type="submission" date="2016-10" db="EMBL/GenBank/DDBJ databases">
        <authorList>
            <person name="de Groot N.N."/>
        </authorList>
    </citation>
    <scope>NUCLEOTIDE SEQUENCE [LARGE SCALE GENOMIC DNA]</scope>
    <source>
        <strain evidence="4 5">DSM 20117</strain>
    </source>
</reference>
<dbReference type="PANTHER" id="PTHR13789">
    <property type="entry name" value="MONOOXYGENASE"/>
    <property type="match status" value="1"/>
</dbReference>
<dbReference type="InterPro" id="IPR002938">
    <property type="entry name" value="FAD-bd"/>
</dbReference>
<organism evidence="4 5">
    <name type="scientific">Crystallibacter crystallopoietes</name>
    <dbReference type="NCBI Taxonomy" id="37928"/>
    <lineage>
        <taxon>Bacteria</taxon>
        <taxon>Bacillati</taxon>
        <taxon>Actinomycetota</taxon>
        <taxon>Actinomycetes</taxon>
        <taxon>Micrococcales</taxon>
        <taxon>Micrococcaceae</taxon>
        <taxon>Crystallibacter</taxon>
    </lineage>
</organism>
<keyword evidence="1" id="KW-0560">Oxidoreductase</keyword>
<gene>
    <name evidence="4" type="ORF">SAMN04489742_2264</name>
</gene>
<name>A0A1H1D6W8_9MICC</name>
<dbReference type="RefSeq" id="WP_074700490.1">
    <property type="nucleotide sequence ID" value="NZ_CP018863.1"/>
</dbReference>
<dbReference type="Pfam" id="PF01494">
    <property type="entry name" value="FAD_binding_3"/>
    <property type="match status" value="1"/>
</dbReference>
<sequence length="373" mass="40707">MQVSQIQNLKVAVVGGGYAGASAALALLQLGADVHVYEQAPELGEVGAGIGLRPPTVEVLRKWGVFEEFEKVSAPSEAIEVYQANGELIARDPWPGINEYAQVNHCRMVHRGDVIETLLRLLPAERVHIGHKMVAVTDNGDSATVKFENGVEVAADLVLGADGIRSSVRNQIFGEVQPVFSHTIAMRAVISADDAYGLVENDNFRVYVGQNGTTVYFLPLRHRNQVSFDITAPSDDTAWAPEVTHEYIADLLEGFDERLQKIGQELDIAKMTNRGVFDIDKQPNWHTDSVALVGDAAHAMLHHQGQGANSAMQDAAWLAEAIQEGSDLKDALRIYQEKRKPITDVLQDISRKPFDIGDSFPETTSFAKGAGVE</sequence>
<dbReference type="SUPFAM" id="SSF51905">
    <property type="entry name" value="FAD/NAD(P)-binding domain"/>
    <property type="match status" value="1"/>
</dbReference>
<evidence type="ECO:0000259" key="3">
    <source>
        <dbReference type="Pfam" id="PF01494"/>
    </source>
</evidence>
<evidence type="ECO:0000313" key="5">
    <source>
        <dbReference type="Proteomes" id="UP000181917"/>
    </source>
</evidence>
<keyword evidence="2" id="KW-0503">Monooxygenase</keyword>